<dbReference type="GO" id="GO:0016829">
    <property type="term" value="F:lyase activity"/>
    <property type="evidence" value="ECO:0007669"/>
    <property type="project" value="UniProtKB-KW"/>
</dbReference>
<gene>
    <name evidence="6" type="ORF">EDC19_1491</name>
</gene>
<dbReference type="PANTHER" id="PTHR42743:SF11">
    <property type="entry name" value="AMINODEOXYCHORISMATE LYASE"/>
    <property type="match status" value="1"/>
</dbReference>
<name>A0A4R1MMG8_9FIRM</name>
<evidence type="ECO:0000313" key="7">
    <source>
        <dbReference type="Proteomes" id="UP000294545"/>
    </source>
</evidence>
<comment type="caution">
    <text evidence="6">The sequence shown here is derived from an EMBL/GenBank/DDBJ whole genome shotgun (WGS) entry which is preliminary data.</text>
</comment>
<dbReference type="InterPro" id="IPR043132">
    <property type="entry name" value="BCAT-like_C"/>
</dbReference>
<comment type="cofactor">
    <cofactor evidence="1 5">
        <name>pyridoxal 5'-phosphate</name>
        <dbReference type="ChEBI" id="CHEBI:597326"/>
    </cofactor>
</comment>
<dbReference type="InterPro" id="IPR043131">
    <property type="entry name" value="BCAT-like_N"/>
</dbReference>
<dbReference type="RefSeq" id="WP_132282211.1">
    <property type="nucleotide sequence ID" value="NZ_SMGQ01000012.1"/>
</dbReference>
<dbReference type="Gene3D" id="3.20.10.10">
    <property type="entry name" value="D-amino Acid Aminotransferase, subunit A, domain 2"/>
    <property type="match status" value="1"/>
</dbReference>
<dbReference type="Pfam" id="PF01063">
    <property type="entry name" value="Aminotran_4"/>
    <property type="match status" value="1"/>
</dbReference>
<keyword evidence="6" id="KW-0456">Lyase</keyword>
<dbReference type="EMBL" id="SMGQ01000012">
    <property type="protein sequence ID" value="TCK93300.1"/>
    <property type="molecule type" value="Genomic_DNA"/>
</dbReference>
<dbReference type="SUPFAM" id="SSF56752">
    <property type="entry name" value="D-aminoacid aminotransferase-like PLP-dependent enzymes"/>
    <property type="match status" value="1"/>
</dbReference>
<keyword evidence="7" id="KW-1185">Reference proteome</keyword>
<reference evidence="6 7" key="1">
    <citation type="submission" date="2019-03" db="EMBL/GenBank/DDBJ databases">
        <title>Genomic Encyclopedia of Type Strains, Phase IV (KMG-IV): sequencing the most valuable type-strain genomes for metagenomic binning, comparative biology and taxonomic classification.</title>
        <authorList>
            <person name="Goeker M."/>
        </authorList>
    </citation>
    <scope>NUCLEOTIDE SEQUENCE [LARGE SCALE GENOMIC DNA]</scope>
    <source>
        <strain evidence="6 7">DSM 24176</strain>
    </source>
</reference>
<dbReference type="Gene3D" id="3.30.470.10">
    <property type="match status" value="1"/>
</dbReference>
<dbReference type="PANTHER" id="PTHR42743">
    <property type="entry name" value="AMINO-ACID AMINOTRANSFERASE"/>
    <property type="match status" value="1"/>
</dbReference>
<dbReference type="InterPro" id="IPR018300">
    <property type="entry name" value="Aminotrans_IV_CS"/>
</dbReference>
<evidence type="ECO:0000256" key="3">
    <source>
        <dbReference type="ARBA" id="ARBA00022898"/>
    </source>
</evidence>
<dbReference type="FunFam" id="3.20.10.10:FF:000002">
    <property type="entry name" value="D-alanine aminotransferase"/>
    <property type="match status" value="1"/>
</dbReference>
<proteinExistence type="inferred from homology"/>
<evidence type="ECO:0000256" key="2">
    <source>
        <dbReference type="ARBA" id="ARBA00009320"/>
    </source>
</evidence>
<dbReference type="InterPro" id="IPR001544">
    <property type="entry name" value="Aminotrans_IV"/>
</dbReference>
<dbReference type="CDD" id="cd00449">
    <property type="entry name" value="PLPDE_IV"/>
    <property type="match status" value="1"/>
</dbReference>
<dbReference type="GO" id="GO:0046394">
    <property type="term" value="P:carboxylic acid biosynthetic process"/>
    <property type="evidence" value="ECO:0007669"/>
    <property type="project" value="UniProtKB-ARBA"/>
</dbReference>
<organism evidence="6 7">
    <name type="scientific">Natranaerovirga hydrolytica</name>
    <dbReference type="NCBI Taxonomy" id="680378"/>
    <lineage>
        <taxon>Bacteria</taxon>
        <taxon>Bacillati</taxon>
        <taxon>Bacillota</taxon>
        <taxon>Clostridia</taxon>
        <taxon>Lachnospirales</taxon>
        <taxon>Natranaerovirgaceae</taxon>
        <taxon>Natranaerovirga</taxon>
    </lineage>
</organism>
<dbReference type="PROSITE" id="PS00770">
    <property type="entry name" value="AA_TRANSFER_CLASS_4"/>
    <property type="match status" value="1"/>
</dbReference>
<dbReference type="Proteomes" id="UP000294545">
    <property type="component" value="Unassembled WGS sequence"/>
</dbReference>
<evidence type="ECO:0000256" key="5">
    <source>
        <dbReference type="RuleBase" id="RU004516"/>
    </source>
</evidence>
<dbReference type="GO" id="GO:0005829">
    <property type="term" value="C:cytosol"/>
    <property type="evidence" value="ECO:0007669"/>
    <property type="project" value="TreeGrafter"/>
</dbReference>
<sequence>MYIHINGELIQQEKASIHPAAEGFAYGYGVFETIKYEDHKIYFMDEHLERLFQSCKTIHIPINYTKENIKQYAMVLVSKNQIHNGVLKINLTKNKDRSDLILTTRENTYTKTHYDKGFKLTFSKGKRNPYAITTSIKSNNYLENLLEKQRAGKKGYEEVIFENVHDYLAEGAISNIFFIKEGTLYTPACECGLLPGIIRAKVISLARELKLKTEIGEYTKKDLMEAEEIFITNSLLEIMPVSQVGDKALDVTKNPITKVLIKEFDTLKPQ</sequence>
<keyword evidence="3 5" id="KW-0663">Pyridoxal phosphate</keyword>
<dbReference type="AlphaFoldDB" id="A0A4R1MMG8"/>
<dbReference type="OrthoDB" id="9805628at2"/>
<evidence type="ECO:0000256" key="4">
    <source>
        <dbReference type="RuleBase" id="RU004106"/>
    </source>
</evidence>
<dbReference type="InterPro" id="IPR050571">
    <property type="entry name" value="Class-IV_PLP-Dep_Aminotrnsfr"/>
</dbReference>
<accession>A0A4R1MMG8</accession>
<comment type="similarity">
    <text evidence="2 4">Belongs to the class-IV pyridoxal-phosphate-dependent aminotransferase family.</text>
</comment>
<evidence type="ECO:0000313" key="6">
    <source>
        <dbReference type="EMBL" id="TCK93300.1"/>
    </source>
</evidence>
<protein>
    <submittedName>
        <fullName evidence="6">4-amino-4-deoxychorismate lyase</fullName>
    </submittedName>
</protein>
<dbReference type="InterPro" id="IPR036038">
    <property type="entry name" value="Aminotransferase-like"/>
</dbReference>
<dbReference type="GO" id="GO:0008652">
    <property type="term" value="P:amino acid biosynthetic process"/>
    <property type="evidence" value="ECO:0007669"/>
    <property type="project" value="UniProtKB-ARBA"/>
</dbReference>
<evidence type="ECO:0000256" key="1">
    <source>
        <dbReference type="ARBA" id="ARBA00001933"/>
    </source>
</evidence>